<feature type="binding site" description="axial binding residue" evidence="7">
    <location>
        <position position="447"/>
    </location>
    <ligand>
        <name>heme</name>
        <dbReference type="ChEBI" id="CHEBI:30413"/>
    </ligand>
    <ligandPart>
        <name>Fe</name>
        <dbReference type="ChEBI" id="CHEBI:18248"/>
    </ligandPart>
</feature>
<dbReference type="GO" id="GO:0005506">
    <property type="term" value="F:iron ion binding"/>
    <property type="evidence" value="ECO:0007669"/>
    <property type="project" value="InterPro"/>
</dbReference>
<keyword evidence="8 10" id="KW-0503">Monooxygenase</keyword>
<comment type="cofactor">
    <cofactor evidence="1 7">
        <name>heme</name>
        <dbReference type="ChEBI" id="CHEBI:30413"/>
    </cofactor>
</comment>
<dbReference type="InterPro" id="IPR002403">
    <property type="entry name" value="Cyt_P450_E_grp-IV"/>
</dbReference>
<dbReference type="InterPro" id="IPR036396">
    <property type="entry name" value="Cyt_P450_sf"/>
</dbReference>
<gene>
    <name evidence="10" type="ORF">P154DRAFT_556398</name>
</gene>
<dbReference type="InterPro" id="IPR001128">
    <property type="entry name" value="Cyt_P450"/>
</dbReference>
<dbReference type="SUPFAM" id="SSF48264">
    <property type="entry name" value="Cytochrome P450"/>
    <property type="match status" value="1"/>
</dbReference>
<evidence type="ECO:0000256" key="7">
    <source>
        <dbReference type="PIRSR" id="PIRSR602403-1"/>
    </source>
</evidence>
<evidence type="ECO:0000256" key="4">
    <source>
        <dbReference type="ARBA" id="ARBA00022723"/>
    </source>
</evidence>
<evidence type="ECO:0000256" key="1">
    <source>
        <dbReference type="ARBA" id="ARBA00001971"/>
    </source>
</evidence>
<evidence type="ECO:0000256" key="3">
    <source>
        <dbReference type="ARBA" id="ARBA00010617"/>
    </source>
</evidence>
<feature type="transmembrane region" description="Helical" evidence="9">
    <location>
        <begin position="12"/>
        <end position="30"/>
    </location>
</feature>
<dbReference type="Gene3D" id="1.10.630.10">
    <property type="entry name" value="Cytochrome P450"/>
    <property type="match status" value="1"/>
</dbReference>
<dbReference type="GO" id="GO:0004497">
    <property type="term" value="F:monooxygenase activity"/>
    <property type="evidence" value="ECO:0007669"/>
    <property type="project" value="UniProtKB-KW"/>
</dbReference>
<accession>A0A6A5W540</accession>
<organism evidence="10 11">
    <name type="scientific">Amniculicola lignicola CBS 123094</name>
    <dbReference type="NCBI Taxonomy" id="1392246"/>
    <lineage>
        <taxon>Eukaryota</taxon>
        <taxon>Fungi</taxon>
        <taxon>Dikarya</taxon>
        <taxon>Ascomycota</taxon>
        <taxon>Pezizomycotina</taxon>
        <taxon>Dothideomycetes</taxon>
        <taxon>Pleosporomycetidae</taxon>
        <taxon>Pleosporales</taxon>
        <taxon>Amniculicolaceae</taxon>
        <taxon>Amniculicola</taxon>
    </lineage>
</organism>
<dbReference type="PRINTS" id="PR00465">
    <property type="entry name" value="EP450IV"/>
</dbReference>
<dbReference type="InterPro" id="IPR017972">
    <property type="entry name" value="Cyt_P450_CS"/>
</dbReference>
<dbReference type="Proteomes" id="UP000799779">
    <property type="component" value="Unassembled WGS sequence"/>
</dbReference>
<keyword evidence="9" id="KW-1133">Transmembrane helix</keyword>
<dbReference type="OrthoDB" id="1844152at2759"/>
<evidence type="ECO:0000313" key="10">
    <source>
        <dbReference type="EMBL" id="KAF1996188.1"/>
    </source>
</evidence>
<keyword evidence="5 8" id="KW-0560">Oxidoreductase</keyword>
<reference evidence="10" key="1">
    <citation type="journal article" date="2020" name="Stud. Mycol.">
        <title>101 Dothideomycetes genomes: a test case for predicting lifestyles and emergence of pathogens.</title>
        <authorList>
            <person name="Haridas S."/>
            <person name="Albert R."/>
            <person name="Binder M."/>
            <person name="Bloem J."/>
            <person name="Labutti K."/>
            <person name="Salamov A."/>
            <person name="Andreopoulos B."/>
            <person name="Baker S."/>
            <person name="Barry K."/>
            <person name="Bills G."/>
            <person name="Bluhm B."/>
            <person name="Cannon C."/>
            <person name="Castanera R."/>
            <person name="Culley D."/>
            <person name="Daum C."/>
            <person name="Ezra D."/>
            <person name="Gonzalez J."/>
            <person name="Henrissat B."/>
            <person name="Kuo A."/>
            <person name="Liang C."/>
            <person name="Lipzen A."/>
            <person name="Lutzoni F."/>
            <person name="Magnuson J."/>
            <person name="Mondo S."/>
            <person name="Nolan M."/>
            <person name="Ohm R."/>
            <person name="Pangilinan J."/>
            <person name="Park H.-J."/>
            <person name="Ramirez L."/>
            <person name="Alfaro M."/>
            <person name="Sun H."/>
            <person name="Tritt A."/>
            <person name="Yoshinaga Y."/>
            <person name="Zwiers L.-H."/>
            <person name="Turgeon B."/>
            <person name="Goodwin S."/>
            <person name="Spatafora J."/>
            <person name="Crous P."/>
            <person name="Grigoriev I."/>
        </authorList>
    </citation>
    <scope>NUCLEOTIDE SEQUENCE</scope>
    <source>
        <strain evidence="10">CBS 123094</strain>
    </source>
</reference>
<dbReference type="Pfam" id="PF00067">
    <property type="entry name" value="p450"/>
    <property type="match status" value="1"/>
</dbReference>
<name>A0A6A5W540_9PLEO</name>
<comment type="similarity">
    <text evidence="3 8">Belongs to the cytochrome P450 family.</text>
</comment>
<dbReference type="GO" id="GO:0020037">
    <property type="term" value="F:heme binding"/>
    <property type="evidence" value="ECO:0007669"/>
    <property type="project" value="InterPro"/>
</dbReference>
<dbReference type="PANTHER" id="PTHR46206:SF7">
    <property type="entry name" value="P450, PUTATIVE (EUROFUNG)-RELATED"/>
    <property type="match status" value="1"/>
</dbReference>
<dbReference type="AlphaFoldDB" id="A0A6A5W540"/>
<evidence type="ECO:0000256" key="2">
    <source>
        <dbReference type="ARBA" id="ARBA00004685"/>
    </source>
</evidence>
<dbReference type="CDD" id="cd11041">
    <property type="entry name" value="CYP503A1-like"/>
    <property type="match status" value="1"/>
</dbReference>
<dbReference type="GO" id="GO:0016705">
    <property type="term" value="F:oxidoreductase activity, acting on paired donors, with incorporation or reduction of molecular oxygen"/>
    <property type="evidence" value="ECO:0007669"/>
    <property type="project" value="InterPro"/>
</dbReference>
<keyword evidence="7 8" id="KW-0349">Heme</keyword>
<evidence type="ECO:0000256" key="5">
    <source>
        <dbReference type="ARBA" id="ARBA00023002"/>
    </source>
</evidence>
<protein>
    <submittedName>
        <fullName evidence="10">Cytochrome P450 monooxygenase-like protein</fullName>
    </submittedName>
</protein>
<evidence type="ECO:0000256" key="8">
    <source>
        <dbReference type="RuleBase" id="RU000461"/>
    </source>
</evidence>
<dbReference type="PANTHER" id="PTHR46206">
    <property type="entry name" value="CYTOCHROME P450"/>
    <property type="match status" value="1"/>
</dbReference>
<keyword evidence="9" id="KW-0472">Membrane</keyword>
<keyword evidence="4 7" id="KW-0479">Metal-binding</keyword>
<dbReference type="EMBL" id="ML977628">
    <property type="protein sequence ID" value="KAF1996188.1"/>
    <property type="molecule type" value="Genomic_DNA"/>
</dbReference>
<keyword evidence="9" id="KW-0812">Transmembrane</keyword>
<dbReference type="PROSITE" id="PS00086">
    <property type="entry name" value="CYTOCHROME_P450"/>
    <property type="match status" value="1"/>
</dbReference>
<sequence length="509" mass="57709">MEFQSLPGVDHTMQTAALAVLVIVAILYIPKINFMAQLARLPAHDEKRRSVFFTSAKRLYGEGYEKFKNTVYRIRAEDGDDRIVIPPRFFHEVRKLPDSVISFTEAAAITLEEKYTNIDVSRDGLIQHVIKADLTPALVRLNPTICAEVDKALKKELPPCENWTSVYIYMKLANVVAQVSGRVFVGPEVSHNKEYLDCGVHYTIELMAAHTAIKNMHPILRPWFAWFLPEVRSLRLREKKAHAILDPIIQARRQAMNDPDHKMPEDVLQWLMNRGTSFGMETTAQIAGKQLALIFAAIHTTTTFTTNILYSLAVTPEYVPPLREEIINAIADNGGIITFRALQQMEKLDSYMKEVMRFFPLAFTSFGRKVLHGFTLSNGQYIPAGVDIETPSYAVYHDEQNYPNSGEFDGFRFHKLRRDPARGGHARNQFVTVNEQNMGFGLGAHACPGRFFAANEIKMILARLILNYDIKNADGATERYKNIEMNRGITPDPTKALLFKKVTVCDGRL</sequence>
<keyword evidence="11" id="KW-1185">Reference proteome</keyword>
<keyword evidence="6 7" id="KW-0408">Iron</keyword>
<proteinExistence type="inferred from homology"/>
<evidence type="ECO:0000256" key="6">
    <source>
        <dbReference type="ARBA" id="ARBA00023004"/>
    </source>
</evidence>
<evidence type="ECO:0000256" key="9">
    <source>
        <dbReference type="SAM" id="Phobius"/>
    </source>
</evidence>
<comment type="pathway">
    <text evidence="2">Mycotoxin biosynthesis.</text>
</comment>
<evidence type="ECO:0000313" key="11">
    <source>
        <dbReference type="Proteomes" id="UP000799779"/>
    </source>
</evidence>